<accession>A0A7J7DPE6</accession>
<dbReference type="InterPro" id="IPR040283">
    <property type="entry name" value="DDB_G0292058-like"/>
</dbReference>
<protein>
    <recommendedName>
        <fullName evidence="5">Transmembrane protein</fullName>
    </recommendedName>
</protein>
<keyword evidence="4" id="KW-1185">Reference proteome</keyword>
<reference evidence="3 4" key="1">
    <citation type="journal article" date="2020" name="Nat. Commun.">
        <title>Genome of Tripterygium wilfordii and identification of cytochrome P450 involved in triptolide biosynthesis.</title>
        <authorList>
            <person name="Tu L."/>
            <person name="Su P."/>
            <person name="Zhang Z."/>
            <person name="Gao L."/>
            <person name="Wang J."/>
            <person name="Hu T."/>
            <person name="Zhou J."/>
            <person name="Zhang Y."/>
            <person name="Zhao Y."/>
            <person name="Liu Y."/>
            <person name="Song Y."/>
            <person name="Tong Y."/>
            <person name="Lu Y."/>
            <person name="Yang J."/>
            <person name="Xu C."/>
            <person name="Jia M."/>
            <person name="Peters R.J."/>
            <person name="Huang L."/>
            <person name="Gao W."/>
        </authorList>
    </citation>
    <scope>NUCLEOTIDE SEQUENCE [LARGE SCALE GENOMIC DNA]</scope>
    <source>
        <strain evidence="4">cv. XIE 37</strain>
        <tissue evidence="3">Leaf</tissue>
    </source>
</reference>
<feature type="signal peptide" evidence="2">
    <location>
        <begin position="1"/>
        <end position="22"/>
    </location>
</feature>
<dbReference type="Proteomes" id="UP000593562">
    <property type="component" value="Unassembled WGS sequence"/>
</dbReference>
<keyword evidence="1" id="KW-0812">Transmembrane</keyword>
<keyword evidence="2" id="KW-0732">Signal</keyword>
<organism evidence="3 4">
    <name type="scientific">Tripterygium wilfordii</name>
    <name type="common">Thunder God vine</name>
    <dbReference type="NCBI Taxonomy" id="458696"/>
    <lineage>
        <taxon>Eukaryota</taxon>
        <taxon>Viridiplantae</taxon>
        <taxon>Streptophyta</taxon>
        <taxon>Embryophyta</taxon>
        <taxon>Tracheophyta</taxon>
        <taxon>Spermatophyta</taxon>
        <taxon>Magnoliopsida</taxon>
        <taxon>eudicotyledons</taxon>
        <taxon>Gunneridae</taxon>
        <taxon>Pentapetalae</taxon>
        <taxon>rosids</taxon>
        <taxon>fabids</taxon>
        <taxon>Celastrales</taxon>
        <taxon>Celastraceae</taxon>
        <taxon>Tripterygium</taxon>
    </lineage>
</organism>
<proteinExistence type="predicted"/>
<keyword evidence="1" id="KW-0472">Membrane</keyword>
<dbReference type="PANTHER" id="PTHR31414:SF13">
    <property type="entry name" value="TRANSMEMBRANE PROTEIN"/>
    <property type="match status" value="1"/>
</dbReference>
<gene>
    <name evidence="3" type="ORF">HS088_TW04G00103</name>
</gene>
<keyword evidence="1" id="KW-1133">Transmembrane helix</keyword>
<feature type="transmembrane region" description="Helical" evidence="1">
    <location>
        <begin position="119"/>
        <end position="146"/>
    </location>
</feature>
<sequence length="162" mass="18184">MLCYRSLSFSLVFTFLFFSSSSYFPSTHGALHFHPLSPLPSSGSGSENGVKFVVDFPWEARRSVVEGPIGEPVEGSTLVLAPKRTYRKDPLDGFKRYTQGWNISNHHYWASVGFTAAPLFFIAALWFLGFGLCVLLVSLAVLFYMLDRGSFIGARRKHWSMS</sequence>
<evidence type="ECO:0008006" key="5">
    <source>
        <dbReference type="Google" id="ProtNLM"/>
    </source>
</evidence>
<dbReference type="InParanoid" id="A0A7J7DPE6"/>
<comment type="caution">
    <text evidence="3">The sequence shown here is derived from an EMBL/GenBank/DDBJ whole genome shotgun (WGS) entry which is preliminary data.</text>
</comment>
<dbReference type="EMBL" id="JAAARO010000004">
    <property type="protein sequence ID" value="KAF5748153.1"/>
    <property type="molecule type" value="Genomic_DNA"/>
</dbReference>
<name>A0A7J7DPE6_TRIWF</name>
<dbReference type="GO" id="GO:0009506">
    <property type="term" value="C:plasmodesma"/>
    <property type="evidence" value="ECO:0007669"/>
    <property type="project" value="TreeGrafter"/>
</dbReference>
<evidence type="ECO:0000256" key="1">
    <source>
        <dbReference type="SAM" id="Phobius"/>
    </source>
</evidence>
<dbReference type="AlphaFoldDB" id="A0A7J7DPE6"/>
<evidence type="ECO:0000256" key="2">
    <source>
        <dbReference type="SAM" id="SignalP"/>
    </source>
</evidence>
<dbReference type="GO" id="GO:0005886">
    <property type="term" value="C:plasma membrane"/>
    <property type="evidence" value="ECO:0007669"/>
    <property type="project" value="TreeGrafter"/>
</dbReference>
<evidence type="ECO:0000313" key="4">
    <source>
        <dbReference type="Proteomes" id="UP000593562"/>
    </source>
</evidence>
<evidence type="ECO:0000313" key="3">
    <source>
        <dbReference type="EMBL" id="KAF5748153.1"/>
    </source>
</evidence>
<dbReference type="PANTHER" id="PTHR31414">
    <property type="entry name" value="TRANSMEMBRANE PROTEIN DDB_G0292058"/>
    <property type="match status" value="1"/>
</dbReference>
<feature type="chain" id="PRO_5029814133" description="Transmembrane protein" evidence="2">
    <location>
        <begin position="23"/>
        <end position="162"/>
    </location>
</feature>